<feature type="domain" description="Integrase zinc-binding" evidence="1">
    <location>
        <begin position="94"/>
        <end position="134"/>
    </location>
</feature>
<keyword evidence="3" id="KW-1185">Reference proteome</keyword>
<name>A0A392PSG7_9FABA</name>
<dbReference type="PANTHER" id="PTHR37984">
    <property type="entry name" value="PROTEIN CBG26694"/>
    <property type="match status" value="1"/>
</dbReference>
<dbReference type="Pfam" id="PF17921">
    <property type="entry name" value="Integrase_H2C2"/>
    <property type="match status" value="1"/>
</dbReference>
<accession>A0A392PSG7</accession>
<organism evidence="2 3">
    <name type="scientific">Trifolium medium</name>
    <dbReference type="NCBI Taxonomy" id="97028"/>
    <lineage>
        <taxon>Eukaryota</taxon>
        <taxon>Viridiplantae</taxon>
        <taxon>Streptophyta</taxon>
        <taxon>Embryophyta</taxon>
        <taxon>Tracheophyta</taxon>
        <taxon>Spermatophyta</taxon>
        <taxon>Magnoliopsida</taxon>
        <taxon>eudicotyledons</taxon>
        <taxon>Gunneridae</taxon>
        <taxon>Pentapetalae</taxon>
        <taxon>rosids</taxon>
        <taxon>fabids</taxon>
        <taxon>Fabales</taxon>
        <taxon>Fabaceae</taxon>
        <taxon>Papilionoideae</taxon>
        <taxon>50 kb inversion clade</taxon>
        <taxon>NPAAA clade</taxon>
        <taxon>Hologalegina</taxon>
        <taxon>IRL clade</taxon>
        <taxon>Trifolieae</taxon>
        <taxon>Trifolium</taxon>
    </lineage>
</organism>
<comment type="caution">
    <text evidence="2">The sequence shown here is derived from an EMBL/GenBank/DDBJ whole genome shotgun (WGS) entry which is preliminary data.</text>
</comment>
<dbReference type="Gene3D" id="1.10.340.70">
    <property type="match status" value="1"/>
</dbReference>
<evidence type="ECO:0000313" key="3">
    <source>
        <dbReference type="Proteomes" id="UP000265520"/>
    </source>
</evidence>
<dbReference type="InterPro" id="IPR041588">
    <property type="entry name" value="Integrase_H2C2"/>
</dbReference>
<evidence type="ECO:0000313" key="2">
    <source>
        <dbReference type="EMBL" id="MCI15048.1"/>
    </source>
</evidence>
<protein>
    <submittedName>
        <fullName evidence="2">Putative retroelement pol polyprotein</fullName>
    </submittedName>
</protein>
<reference evidence="2 3" key="1">
    <citation type="journal article" date="2018" name="Front. Plant Sci.">
        <title>Red Clover (Trifolium pratense) and Zigzag Clover (T. medium) - A Picture of Genomic Similarities and Differences.</title>
        <authorList>
            <person name="Dluhosova J."/>
            <person name="Istvanek J."/>
            <person name="Nedelnik J."/>
            <person name="Repkova J."/>
        </authorList>
    </citation>
    <scope>NUCLEOTIDE SEQUENCE [LARGE SCALE GENOMIC DNA]</scope>
    <source>
        <strain evidence="3">cv. 10/8</strain>
        <tissue evidence="2">Leaf</tissue>
    </source>
</reference>
<dbReference type="InterPro" id="IPR050951">
    <property type="entry name" value="Retrovirus_Pol_polyprotein"/>
</dbReference>
<feature type="non-terminal residue" evidence="2">
    <location>
        <position position="168"/>
    </location>
</feature>
<dbReference type="EMBL" id="LXQA010094795">
    <property type="protein sequence ID" value="MCI15048.1"/>
    <property type="molecule type" value="Genomic_DNA"/>
</dbReference>
<dbReference type="PANTHER" id="PTHR37984:SF5">
    <property type="entry name" value="PROTEIN NYNRIN-LIKE"/>
    <property type="match status" value="1"/>
</dbReference>
<sequence length="168" mass="18790">MLCQIIQTPSQQRWLTKLLGYDYEILYTPGKQNVVADALSRVDGSAVFQAISQCQPLLMGQLQKFYATHPVGVTLFLKFQNLSPPSDVFAIKQGGHSGIRGTIARLTAAFAWPNLTKDVKLYIKECLTCQQNKYSTQKTPGLLQPLPIPSEVWHDISMDFITHLPPSK</sequence>
<proteinExistence type="predicted"/>
<dbReference type="Proteomes" id="UP000265520">
    <property type="component" value="Unassembled WGS sequence"/>
</dbReference>
<dbReference type="AlphaFoldDB" id="A0A392PSG7"/>
<evidence type="ECO:0000259" key="1">
    <source>
        <dbReference type="Pfam" id="PF17921"/>
    </source>
</evidence>